<name>A0A378U2R4_MYROD</name>
<sequence length="774" mass="86089">MKTKHLIYLLLLGVTSLWAQDTHKWNSYFSYTEVVALAKGRDVVFGATPSALLRFSVNQQNIEVYNSISGLKTNQITALHFSEVHQKLLIGNEDGSLLVFDLRNDRIRTLSDIKNKPSLQVFERRINAFLEVKGQVYIATNYGISAFNMNDNSFGDSYYIGANGKNSIVKDIIATNQDLLAITADGIKQIGLQNPNKVDFRQWTTWENGSNWEKGYAIGDKIFLSAKEETTLYELTQPNQVVTVAEAKQPIVNFNENEQGQLLLITPTQVLTLQGGNQLIETIQHGNLVDAVEVNGVYYFASSSAGLFQMAKNGQKESLSPDGPESNRVFSLLSTREGTWFISGGYDKNTYNPYVPTLAAKGLSYFNKKKGWEFLPFGALKDARALTYAALNPKNDKELYVGSYHSGLLQVKWKNNSIQDSEVVLFNHENTGTTGLENMEIDPNDPSFPPGYATVRINGVVFDKQGKLWVTNNFVSSALKVMDANQKWQSYYSTYGMFDYKRGNYGRLVVDKNETKWIPSLEDGLTAFNETKNNRVAKLNTDLGNLPSDNVSALALDKNNQLWIGTNKGLRVIQNVNQFLQTTSLQPTNIVIEENGIAEELFYQQYITKIEVDGANQKWVAIADAGVFLVAATGKNVIYHFTKDNSPLPSNTINDIATDPVSGEVFFATDLGVVSFMADTSEGQDTNSSFYAYPNPVRPEYLGEVRIVGLMDRSVVKITDIEGNLVFEATSNGGTVVWDTHAFNGKRVASGVYLIMVSSADHGNTKVKKLMIIR</sequence>
<keyword evidence="4" id="KW-1185">Reference proteome</keyword>
<dbReference type="InterPro" id="IPR048954">
    <property type="entry name" value="PorZ_N"/>
</dbReference>
<feature type="domain" description="PorZ N-terminal beta-propeller" evidence="2">
    <location>
        <begin position="50"/>
        <end position="204"/>
    </location>
</feature>
<organism evidence="3 4">
    <name type="scientific">Myroides odoratus</name>
    <name type="common">Flavobacterium odoratum</name>
    <dbReference type="NCBI Taxonomy" id="256"/>
    <lineage>
        <taxon>Bacteria</taxon>
        <taxon>Pseudomonadati</taxon>
        <taxon>Bacteroidota</taxon>
        <taxon>Flavobacteriia</taxon>
        <taxon>Flavobacteriales</taxon>
        <taxon>Flavobacteriaceae</taxon>
        <taxon>Myroides</taxon>
    </lineage>
</organism>
<accession>A0A378U2R4</accession>
<proteinExistence type="predicted"/>
<dbReference type="AlphaFoldDB" id="A0A378U2R4"/>
<dbReference type="Pfam" id="PF07494">
    <property type="entry name" value="Reg_prop"/>
    <property type="match status" value="1"/>
</dbReference>
<feature type="signal peptide" evidence="1">
    <location>
        <begin position="1"/>
        <end position="19"/>
    </location>
</feature>
<dbReference type="Gene3D" id="2.130.10.10">
    <property type="entry name" value="YVTN repeat-like/Quinoprotein amine dehydrogenase"/>
    <property type="match status" value="3"/>
</dbReference>
<reference evidence="3 4" key="1">
    <citation type="submission" date="2018-06" db="EMBL/GenBank/DDBJ databases">
        <authorList>
            <consortium name="Pathogen Informatics"/>
            <person name="Doyle S."/>
        </authorList>
    </citation>
    <scope>NUCLEOTIDE SEQUENCE [LARGE SCALE GENOMIC DNA]</scope>
    <source>
        <strain evidence="3 4">NCTC11179</strain>
    </source>
</reference>
<dbReference type="InterPro" id="IPR011110">
    <property type="entry name" value="Reg_prop"/>
</dbReference>
<evidence type="ECO:0000256" key="1">
    <source>
        <dbReference type="SAM" id="SignalP"/>
    </source>
</evidence>
<dbReference type="InterPro" id="IPR015943">
    <property type="entry name" value="WD40/YVTN_repeat-like_dom_sf"/>
</dbReference>
<dbReference type="Pfam" id="PF21544">
    <property type="entry name" value="PorZ_N_b_propeller"/>
    <property type="match status" value="1"/>
</dbReference>
<protein>
    <submittedName>
        <fullName evidence="3">Two component regulator propeller</fullName>
    </submittedName>
</protein>
<dbReference type="EMBL" id="UGQL01000002">
    <property type="protein sequence ID" value="STZ69416.1"/>
    <property type="molecule type" value="Genomic_DNA"/>
</dbReference>
<gene>
    <name evidence="3" type="ORF">NCTC11179_02922</name>
</gene>
<feature type="chain" id="PRO_5016771643" evidence="1">
    <location>
        <begin position="20"/>
        <end position="774"/>
    </location>
</feature>
<evidence type="ECO:0000259" key="2">
    <source>
        <dbReference type="Pfam" id="PF21544"/>
    </source>
</evidence>
<evidence type="ECO:0000313" key="4">
    <source>
        <dbReference type="Proteomes" id="UP000255024"/>
    </source>
</evidence>
<evidence type="ECO:0000313" key="3">
    <source>
        <dbReference type="EMBL" id="STZ69416.1"/>
    </source>
</evidence>
<dbReference type="RefSeq" id="WP_115092162.1">
    <property type="nucleotide sequence ID" value="NZ_CP068107.1"/>
</dbReference>
<dbReference type="Proteomes" id="UP000255024">
    <property type="component" value="Unassembled WGS sequence"/>
</dbReference>
<keyword evidence="1" id="KW-0732">Signal</keyword>
<dbReference type="SUPFAM" id="SSF101898">
    <property type="entry name" value="NHL repeat"/>
    <property type="match status" value="2"/>
</dbReference>